<name>W6PQN0_PENRF</name>
<sequence length="37" mass="4520">MYNQDSKKDRQKEDNRGSHFRQDYKRDRGGDRGRGYV</sequence>
<reference evidence="2" key="1">
    <citation type="journal article" date="2014" name="Nat. Commun.">
        <title>Multiple recent horizontal transfers of a large genomic region in cheese making fungi.</title>
        <authorList>
            <person name="Cheeseman K."/>
            <person name="Ropars J."/>
            <person name="Renault P."/>
            <person name="Dupont J."/>
            <person name="Gouzy J."/>
            <person name="Branca A."/>
            <person name="Abraham A.L."/>
            <person name="Ceppi M."/>
            <person name="Conseiller E."/>
            <person name="Debuchy R."/>
            <person name="Malagnac F."/>
            <person name="Goarin A."/>
            <person name="Silar P."/>
            <person name="Lacoste S."/>
            <person name="Sallet E."/>
            <person name="Bensimon A."/>
            <person name="Giraud T."/>
            <person name="Brygoo Y."/>
        </authorList>
    </citation>
    <scope>NUCLEOTIDE SEQUENCE [LARGE SCALE GENOMIC DNA]</scope>
    <source>
        <strain evidence="2">FM164</strain>
    </source>
</reference>
<accession>W6PQN0</accession>
<gene>
    <name evidence="2" type="ORF">PROQFM164_S01g000312</name>
</gene>
<evidence type="ECO:0000256" key="1">
    <source>
        <dbReference type="SAM" id="MobiDB-lite"/>
    </source>
</evidence>
<dbReference type="AlphaFoldDB" id="W6PQN0"/>
<feature type="region of interest" description="Disordered" evidence="1">
    <location>
        <begin position="1"/>
        <end position="37"/>
    </location>
</feature>
<evidence type="ECO:0000313" key="3">
    <source>
        <dbReference type="Proteomes" id="UP000030686"/>
    </source>
</evidence>
<dbReference type="EMBL" id="HG792015">
    <property type="protein sequence ID" value="CDM26503.1"/>
    <property type="molecule type" value="Genomic_DNA"/>
</dbReference>
<dbReference type="Proteomes" id="UP000030686">
    <property type="component" value="Unassembled WGS sequence"/>
</dbReference>
<organism evidence="2 3">
    <name type="scientific">Penicillium roqueforti (strain FM164)</name>
    <dbReference type="NCBI Taxonomy" id="1365484"/>
    <lineage>
        <taxon>Eukaryota</taxon>
        <taxon>Fungi</taxon>
        <taxon>Dikarya</taxon>
        <taxon>Ascomycota</taxon>
        <taxon>Pezizomycotina</taxon>
        <taxon>Eurotiomycetes</taxon>
        <taxon>Eurotiomycetidae</taxon>
        <taxon>Eurotiales</taxon>
        <taxon>Aspergillaceae</taxon>
        <taxon>Penicillium</taxon>
    </lineage>
</organism>
<keyword evidence="3" id="KW-1185">Reference proteome</keyword>
<protein>
    <submittedName>
        <fullName evidence="2">Genomic scaffold, ProqFM164S01</fullName>
    </submittedName>
</protein>
<proteinExistence type="predicted"/>
<evidence type="ECO:0000313" key="2">
    <source>
        <dbReference type="EMBL" id="CDM26503.1"/>
    </source>
</evidence>